<keyword evidence="1" id="KW-0560">Oxidoreductase</keyword>
<evidence type="ECO:0000313" key="3">
    <source>
        <dbReference type="EMBL" id="MBC2576754.1"/>
    </source>
</evidence>
<sequence>MNKNIVLAGVGGQGLVMTTKIVAEAAFLSGLDIKTNDVVGLSQRGGKVWGSIRIGEKVFSPNVRPGEVDILIGFEALEGRRFRKELKPNTSVAIVNKYEMVPTMVQQGVKEYEPDVLEELQKYAGTVIMEDFTNKAAELGNKAAANIILLGVCSKFIDEIPIENWIESIARSVPAKFLELNKECFMYGRNL</sequence>
<evidence type="ECO:0000313" key="4">
    <source>
        <dbReference type="Proteomes" id="UP000713904"/>
    </source>
</evidence>
<organism evidence="3 4">
    <name type="scientific">Peptostreptococcus canis</name>
    <dbReference type="NCBI Taxonomy" id="1159213"/>
    <lineage>
        <taxon>Bacteria</taxon>
        <taxon>Bacillati</taxon>
        <taxon>Bacillota</taxon>
        <taxon>Clostridia</taxon>
        <taxon>Peptostreptococcales</taxon>
        <taxon>Peptostreptococcaceae</taxon>
        <taxon>Peptostreptococcus</taxon>
    </lineage>
</organism>
<dbReference type="InterPro" id="IPR002869">
    <property type="entry name" value="Pyrv_flavodox_OxRed_cen"/>
</dbReference>
<evidence type="ECO:0000256" key="1">
    <source>
        <dbReference type="ARBA" id="ARBA00023002"/>
    </source>
</evidence>
<dbReference type="Gene3D" id="3.40.920.10">
    <property type="entry name" value="Pyruvate-ferredoxin oxidoreductase, PFOR, domain III"/>
    <property type="match status" value="1"/>
</dbReference>
<dbReference type="InterPro" id="IPR052198">
    <property type="entry name" value="IorB_Oxidoreductase"/>
</dbReference>
<accession>A0ABR6TMY0</accession>
<keyword evidence="4" id="KW-1185">Reference proteome</keyword>
<comment type="caution">
    <text evidence="3">The sequence shown here is derived from an EMBL/GenBank/DDBJ whole genome shotgun (WGS) entry which is preliminary data.</text>
</comment>
<protein>
    <submittedName>
        <fullName evidence="3">Indolepyruvate oxidoreductase subunit beta</fullName>
    </submittedName>
</protein>
<dbReference type="Pfam" id="PF01558">
    <property type="entry name" value="POR"/>
    <property type="match status" value="1"/>
</dbReference>
<dbReference type="PANTHER" id="PTHR43854">
    <property type="entry name" value="INDOLEPYRUVATE OXIDOREDUCTASE SUBUNIT IORB"/>
    <property type="match status" value="1"/>
</dbReference>
<evidence type="ECO:0000259" key="2">
    <source>
        <dbReference type="Pfam" id="PF01558"/>
    </source>
</evidence>
<dbReference type="PANTHER" id="PTHR43854:SF1">
    <property type="entry name" value="INDOLEPYRUVATE OXIDOREDUCTASE SUBUNIT IORB"/>
    <property type="match status" value="1"/>
</dbReference>
<name>A0ABR6TMY0_9FIRM</name>
<dbReference type="InterPro" id="IPR019752">
    <property type="entry name" value="Pyrv/ketoisovalerate_OxRed_cat"/>
</dbReference>
<proteinExistence type="predicted"/>
<dbReference type="RefSeq" id="WP_185624774.1">
    <property type="nucleotide sequence ID" value="NZ_JABGBW010000012.1"/>
</dbReference>
<dbReference type="Proteomes" id="UP000713904">
    <property type="component" value="Unassembled WGS sequence"/>
</dbReference>
<dbReference type="EMBL" id="JABGBW010000012">
    <property type="protein sequence ID" value="MBC2576754.1"/>
    <property type="molecule type" value="Genomic_DNA"/>
</dbReference>
<reference evidence="3 4" key="1">
    <citation type="submission" date="2020-05" db="EMBL/GenBank/DDBJ databases">
        <title>Draft genome of xy-202 and genomic insight in genome of the genus Peptostreptococcus.</title>
        <authorList>
            <person name="Zhang Z."/>
        </authorList>
    </citation>
    <scope>NUCLEOTIDE SEQUENCE [LARGE SCALE GENOMIC DNA]</scope>
    <source>
        <strain evidence="3 4">DSM 27025</strain>
    </source>
</reference>
<gene>
    <name evidence="3" type="ORF">HLB29_08735</name>
</gene>
<dbReference type="SUPFAM" id="SSF53323">
    <property type="entry name" value="Pyruvate-ferredoxin oxidoreductase, PFOR, domain III"/>
    <property type="match status" value="1"/>
</dbReference>
<feature type="domain" description="Pyruvate/ketoisovalerate oxidoreductase catalytic" evidence="2">
    <location>
        <begin position="11"/>
        <end position="189"/>
    </location>
</feature>